<evidence type="ECO:0000256" key="6">
    <source>
        <dbReference type="ARBA" id="ARBA00022989"/>
    </source>
</evidence>
<evidence type="ECO:0000256" key="8">
    <source>
        <dbReference type="ARBA" id="ARBA00023136"/>
    </source>
</evidence>
<feature type="coiled-coil region" evidence="10">
    <location>
        <begin position="64"/>
        <end position="112"/>
    </location>
</feature>
<keyword evidence="9" id="KW-0333">Golgi apparatus</keyword>
<feature type="transmembrane region" description="Helical" evidence="9">
    <location>
        <begin position="2635"/>
        <end position="2657"/>
    </location>
</feature>
<dbReference type="InterPro" id="IPR039542">
    <property type="entry name" value="Erv_N"/>
</dbReference>
<reference evidence="15 16" key="1">
    <citation type="journal article" date="2024" name="Proc. Natl. Acad. Sci. U.S.A.">
        <title>The genetic regulatory architecture and epigenomic basis for age-related changes in rattlesnake venom.</title>
        <authorList>
            <person name="Hogan M.P."/>
            <person name="Holding M.L."/>
            <person name="Nystrom G.S."/>
            <person name="Colston T.J."/>
            <person name="Bartlett D.A."/>
            <person name="Mason A.J."/>
            <person name="Ellsworth S.A."/>
            <person name="Rautsaw R.M."/>
            <person name="Lawrence K.C."/>
            <person name="Strickland J.L."/>
            <person name="He B."/>
            <person name="Fraser P."/>
            <person name="Margres M.J."/>
            <person name="Gilbert D.M."/>
            <person name="Gibbs H.L."/>
            <person name="Parkinson C.L."/>
            <person name="Rokyta D.R."/>
        </authorList>
    </citation>
    <scope>NUCLEOTIDE SEQUENCE [LARGE SCALE GENOMIC DNA]</scope>
    <source>
        <strain evidence="15">DRR0105</strain>
    </source>
</reference>
<keyword evidence="5 9" id="KW-0931">ER-Golgi transport</keyword>
<keyword evidence="4 9" id="KW-0812">Transmembrane</keyword>
<evidence type="ECO:0000313" key="15">
    <source>
        <dbReference type="EMBL" id="KAK9404656.1"/>
    </source>
</evidence>
<evidence type="ECO:0000256" key="5">
    <source>
        <dbReference type="ARBA" id="ARBA00022892"/>
    </source>
</evidence>
<evidence type="ECO:0000256" key="7">
    <source>
        <dbReference type="ARBA" id="ARBA00023054"/>
    </source>
</evidence>
<keyword evidence="9" id="KW-0256">Endoplasmic reticulum</keyword>
<feature type="coiled-coil region" evidence="10">
    <location>
        <begin position="2365"/>
        <end position="2392"/>
    </location>
</feature>
<evidence type="ECO:0000256" key="1">
    <source>
        <dbReference type="ARBA" id="ARBA00004257"/>
    </source>
</evidence>
<feature type="coiled-coil region" evidence="10">
    <location>
        <begin position="1877"/>
        <end position="1953"/>
    </location>
</feature>
<organism evidence="15 16">
    <name type="scientific">Crotalus adamanteus</name>
    <name type="common">Eastern diamondback rattlesnake</name>
    <dbReference type="NCBI Taxonomy" id="8729"/>
    <lineage>
        <taxon>Eukaryota</taxon>
        <taxon>Metazoa</taxon>
        <taxon>Chordata</taxon>
        <taxon>Craniata</taxon>
        <taxon>Vertebrata</taxon>
        <taxon>Euteleostomi</taxon>
        <taxon>Lepidosauria</taxon>
        <taxon>Squamata</taxon>
        <taxon>Bifurcata</taxon>
        <taxon>Unidentata</taxon>
        <taxon>Episquamata</taxon>
        <taxon>Toxicofera</taxon>
        <taxon>Serpentes</taxon>
        <taxon>Colubroidea</taxon>
        <taxon>Viperidae</taxon>
        <taxon>Crotalinae</taxon>
        <taxon>Crotalus</taxon>
    </lineage>
</organism>
<feature type="compositionally biased region" description="Basic and acidic residues" evidence="11">
    <location>
        <begin position="2224"/>
        <end position="2236"/>
    </location>
</feature>
<feature type="coiled-coil region" evidence="10">
    <location>
        <begin position="2461"/>
        <end position="2557"/>
    </location>
</feature>
<feature type="domain" description="Rootletin-like coiled-coil" evidence="14">
    <location>
        <begin position="75"/>
        <end position="248"/>
    </location>
</feature>
<keyword evidence="6 9" id="KW-1133">Transmembrane helix</keyword>
<feature type="transmembrane region" description="Helical" evidence="9">
    <location>
        <begin position="2940"/>
        <end position="2963"/>
    </location>
</feature>
<dbReference type="GO" id="GO:0005789">
    <property type="term" value="C:endoplasmic reticulum membrane"/>
    <property type="evidence" value="ECO:0007669"/>
    <property type="project" value="UniProtKB-SubCell"/>
</dbReference>
<feature type="compositionally biased region" description="Basic and acidic residues" evidence="11">
    <location>
        <begin position="2178"/>
        <end position="2187"/>
    </location>
</feature>
<keyword evidence="16" id="KW-1185">Reference proteome</keyword>
<feature type="region of interest" description="Disordered" evidence="11">
    <location>
        <begin position="2177"/>
        <end position="2236"/>
    </location>
</feature>
<name>A0AAW1BQN7_CROAD</name>
<gene>
    <name evidence="15" type="ORF">NXF25_009483</name>
</gene>
<comment type="subcellular location">
    <subcellularLocation>
        <location evidence="9">Endoplasmic reticulum membrane</location>
        <topology evidence="9">Multi-pass membrane protein</topology>
    </subcellularLocation>
    <subcellularLocation>
        <location evidence="2 9">Endoplasmic reticulum-Golgi intermediate compartment membrane</location>
        <topology evidence="2 9">Multi-pass membrane protein</topology>
    </subcellularLocation>
    <subcellularLocation>
        <location evidence="9">Golgi apparatus membrane</location>
        <topology evidence="9">Multi-pass membrane protein</topology>
    </subcellularLocation>
    <subcellularLocation>
        <location evidence="1">Golgi apparatus</location>
        <location evidence="1">cis-Golgi network membrane</location>
        <topology evidence="1">Multi-pass membrane protein</topology>
    </subcellularLocation>
</comment>
<comment type="similarity">
    <text evidence="3 9">Belongs to the ERGIC family.</text>
</comment>
<evidence type="ECO:0000259" key="12">
    <source>
        <dbReference type="Pfam" id="PF07970"/>
    </source>
</evidence>
<feature type="coiled-coil region" evidence="10">
    <location>
        <begin position="276"/>
        <end position="358"/>
    </location>
</feature>
<dbReference type="GO" id="GO:0033116">
    <property type="term" value="C:endoplasmic reticulum-Golgi intermediate compartment membrane"/>
    <property type="evidence" value="ECO:0007669"/>
    <property type="project" value="UniProtKB-SubCell"/>
</dbReference>
<comment type="function">
    <text evidence="9">Plays a role in transport between endoplasmic reticulum and Golgi.</text>
</comment>
<comment type="caution">
    <text evidence="9">Lacks conserved residue(s) required for the propagation of feature annotation.</text>
</comment>
<evidence type="ECO:0000256" key="11">
    <source>
        <dbReference type="SAM" id="MobiDB-lite"/>
    </source>
</evidence>
<dbReference type="EMBL" id="JAOTOJ010000003">
    <property type="protein sequence ID" value="KAK9404656.1"/>
    <property type="molecule type" value="Genomic_DNA"/>
</dbReference>
<dbReference type="Proteomes" id="UP001474421">
    <property type="component" value="Unassembled WGS sequence"/>
</dbReference>
<feature type="coiled-coil region" evidence="10">
    <location>
        <begin position="1505"/>
        <end position="1546"/>
    </location>
</feature>
<protein>
    <recommendedName>
        <fullName evidence="9">Endoplasmic reticulum-Golgi intermediate compartment protein</fullName>
    </recommendedName>
</protein>
<evidence type="ECO:0000256" key="4">
    <source>
        <dbReference type="ARBA" id="ARBA00022692"/>
    </source>
</evidence>
<evidence type="ECO:0000256" key="10">
    <source>
        <dbReference type="SAM" id="Coils"/>
    </source>
</evidence>
<dbReference type="InterPro" id="IPR012936">
    <property type="entry name" value="Erv_C"/>
</dbReference>
<keyword evidence="8 9" id="KW-0472">Membrane</keyword>
<feature type="transmembrane region" description="Helical" evidence="9">
    <location>
        <begin position="2597"/>
        <end position="2614"/>
    </location>
</feature>
<dbReference type="GO" id="GO:0006890">
    <property type="term" value="P:retrograde vesicle-mediated transport, Golgi to endoplasmic reticulum"/>
    <property type="evidence" value="ECO:0007669"/>
    <property type="project" value="TreeGrafter"/>
</dbReference>
<feature type="domain" description="Endoplasmic reticulum vesicle transporter N-terminal" evidence="13">
    <location>
        <begin position="2614"/>
        <end position="2704"/>
    </location>
</feature>
<evidence type="ECO:0000313" key="16">
    <source>
        <dbReference type="Proteomes" id="UP001474421"/>
    </source>
</evidence>
<dbReference type="PANTHER" id="PTHR10984">
    <property type="entry name" value="ENDOPLASMIC RETICULUM-GOLGI INTERMEDIATE COMPARTMENT PROTEIN"/>
    <property type="match status" value="1"/>
</dbReference>
<dbReference type="Pfam" id="PF15035">
    <property type="entry name" value="Rootletin"/>
    <property type="match status" value="1"/>
</dbReference>
<dbReference type="Pfam" id="PF07970">
    <property type="entry name" value="COPIIcoated_ERV"/>
    <property type="match status" value="1"/>
</dbReference>
<dbReference type="GO" id="GO:0006888">
    <property type="term" value="P:endoplasmic reticulum to Golgi vesicle-mediated transport"/>
    <property type="evidence" value="ECO:0007669"/>
    <property type="project" value="UniProtKB-UniRule"/>
</dbReference>
<feature type="coiled-coil region" evidence="10">
    <location>
        <begin position="2035"/>
        <end position="2087"/>
    </location>
</feature>
<proteinExistence type="inferred from homology"/>
<keyword evidence="7 10" id="KW-0175">Coiled coil</keyword>
<sequence length="2979" mass="349751">MEEMQASSERYRTADSQFRAYCSFPSLPPPYLLAASQMEEEKTLNSMKTQKGFLLPDDQIRVLHQQMMENRASYRQKLQSSQEAQHRQAILVQKLQAKVLQYRNWCKELEKRLESNSDSHPHLRNHKVEQSIENVLVHLEEEQQRCENLARVNILLRKHLDKANEVNEALQEDINKLTDDWTRAKIELEHKESEWHEERELFEHYRQSEHDRILGIWRQVVTLRRHFLEMKTATDRDLSELKAEQVRLYGSIVISCFHVSSDAQFWETKNLEDSALRCQLQERQQLAKKLEKMNMEKEKYHQTRAIGALHVKGDLAEEDLQSRLLELTALLEESHKQNEEKEKTVKSLRETVEILKANNLKIDCDQTPSKDISEEIFSLQHVLTEITQALIIENDATVGIRQVEQYADPCGVMEPNTGDSDGTFLLLRDVLAKRRNQVEQLRRQLLESQDSATALEKQQKQQEEQCNFLRHRLEQLEGERDTYASQLQHLQSVLDTYRSDHETLEKSRIELQQQLEILEQEAQHLRQSNTELQLKGDMADGEKEEKQGELERLMREREYIQEDQNALEEKHSLLKNELIAMRESLEKAHLDGELMKQEKYELASALEQAEESLAKLTSVHNRLKAETANLHDTVTKMSALNEALALDKVSLNQLILKLEQENQALLDKVDQMEKRGASLQKQLNQTERTNEELNAEKFRLEQLLHKAEELQESLQNELRVLTGEKEEANEKLSQVHHQNEIYHAGLEQANQELIHTGEMLSKASREKESLMREKTSLEVRLKVVERDRLTLTEQVSKFRSGKDLLESNLFQAQQQLSQVEVTRDQLEMKIQAISQAKEVIQGEVKCLRAELEAAKLKVQQEKEEKAQQLSQIEQKYQETLSHCYIVHKEEMDTLSQKLGNERECHQIELERVVKEKEETENVCERKLLELQQKITDIQTHMEDELIKTENAKQEALLKKENEKKLLREEIFQTNEKVANTFQQLECLHQEMKKLEEREQCNVQCLEAKLKDSTRTIKTLKIKQKEEIKSLKEEINVLLNQRDSLQNQIQELEFQLLATNDSCKLFNQEAQQHLREKQELSEQKELEVSQLQKLLETERKQREAVIQQNIKWQRQKEELEQRNTELAAMLQSQRETEKHLNNKLLGKQEEVEHQQTTIQALERKQGQWEKAELQNSELQRQWEEAKSQIKLLQNQKRDTELQNRNLRQQKEEVELKNAKLKAVFQRHQEEAEHESALLQSHWEEAQKRCSELQNWKEKVEYQNAEFQALLHNKQEEMESKDTCMKTEQNQNLQLKATLQALEHERASLILSLEEKEFRLKKLQKRDEAHQDEITKLNSALHQAEKMLAEHKHEVQEFISQMESLKQMMVQKEATSIAREEQLTQDLEVSHANEQHAKDTTQKLEAEMSQLRLSLCSTESRAEALASECQRVCSVHWEAQAQLIKLHSVLHYMLCNSPEPKLRGQGEQNVWSSSFLNREQDNLKELALSQPKDSSTELTAERVAEALQDLRQDLWRAHLERDEARKNSEKLKQELTEKETERIRINAKAEELQKWLSQCQEEKNVVEGRRSSLESALKLEVIAFKEENVSLREKLTSLETKLENTEKQRKGLLNERCTLQMSKEKLTRELDLLRESAKASELRARAMEKMNESLEQELQTALSTLRNKHEEVETHQKRFVALQKEVEVGRTLHETVDQLNVTVEKRHEEIKDQLQQIRDLENHKEMQKAALEHLTQNLENRSKEIDFQKMQIEELTKQDKMQKADLKKLNLDLEEAVQTLKSQQEKLQKLQELSEHQKTIIESLSLNLEEKIKEANIKEEKIQIMEHNESAQIGALLKDLDDLKIKMNEKGWELASQKQLLQEWEEQGGKREKALCTSLEHMKSMIKDKEREIESQREQISIFQQLEAQKEEHLSELSEKQKQMTLTLTQREQELKAQKNQMKEMKEEMEIKQMAFHEHIAKTQATLEENNRELAFQRKHEEESKSQIRALLEDIHYSSGVLKEREGNAEFPDEQQQKKQKLQETTFEMLGQLKVFFKRQQQEIESLKEQHEKNTQENVKLIKRLQAELQQAKQALKTGELQIKYLKEKNLQQVQQQEAQTKFILDKLHLTRSSLHEKEKETKSLQTCIEELSKQKEEVQHTVLSLQQDLDRINRLNAEKEEELRKQAEQISKFQAKLEATQREQKSKENLLLYPDKNEQGHEKHLREQEKLLDQKNKEINCQNERSQKPMKDEPEEKQKHHQLIKKKADENELQKGKIEQLEERLKDKEKELLSYRDQIKQIISALRLQDNKEYNFHSCIKKIFMWKEEELAQRKVIKEKEQCLQWQKEKIEHLENEKMINGQELNHMIAVLKQTESGEIEWRQKAQKLDLTLARSEEAMRILKEEMAVTQSMVSERDMDRLHLQKQLDTAFKTLKEARFIIETLVGVTDLLSSENDVPGVQHNEAGKALKKEGQMTWMAEKRLLYRRLQLLQQAVARLENDKYGLEKHNAQLRDALQEVEHERRKLKRSHGDFSLNSEYSQADSGSQKILSISKKETQVLQKQLAELQKQVFVLQSQLSLERKQKQNYIISCTKTNQELSDLHQELRAGRGPEVRRVFWFVGGGVSIMESLWRLKRFDAFPKTLEDFRVKTCGGAFVTVISGLIMFFLFFSELQYYLTKEIHPELYVDKSRGDKLRINIDIAFPHMPCAYLSIDAMDVAGEQQLDVEHNLFKQRLDKDELGKEEELFFNPNSLDPERCESCYGAESEDIKCCNNCDDVREAYRRRGWAFKNPDTIEQCKREGFSEKMQEQKNEGCKVYGFLEVNKVAGNFHFAPGKSFQQSHVHVHDLQSYGLDNINITHFIRHLSFGKDYPGLVNPLDGTIVTAHQASMMFQYFVKVVPTVYMKVDGEMVRTNQFSVTRHEKIANGLIGDQGLPGVFVLYELSPMMVKLTEKHRSFTHFLTGVCAIIGGVFTVAGLIDSLIYHSARAIQKKIELGKTT</sequence>
<feature type="domain" description="Endoplasmic reticulum vesicle transporter C-terminal" evidence="12">
    <location>
        <begin position="2741"/>
        <end position="2959"/>
    </location>
</feature>
<comment type="caution">
    <text evidence="15">The sequence shown here is derived from an EMBL/GenBank/DDBJ whole genome shotgun (WGS) entry which is preliminary data.</text>
</comment>
<feature type="coiled-coil region" evidence="10">
    <location>
        <begin position="1579"/>
        <end position="1826"/>
    </location>
</feature>
<evidence type="ECO:0000259" key="13">
    <source>
        <dbReference type="Pfam" id="PF13850"/>
    </source>
</evidence>
<feature type="coiled-coil region" evidence="10">
    <location>
        <begin position="431"/>
        <end position="570"/>
    </location>
</feature>
<evidence type="ECO:0000259" key="14">
    <source>
        <dbReference type="Pfam" id="PF15035"/>
    </source>
</evidence>
<accession>A0AAW1BQN7</accession>
<dbReference type="InterPro" id="IPR055167">
    <property type="entry name" value="Rootletin-like_CC"/>
</dbReference>
<evidence type="ECO:0000256" key="2">
    <source>
        <dbReference type="ARBA" id="ARBA00004457"/>
    </source>
</evidence>
<dbReference type="Pfam" id="PF13850">
    <property type="entry name" value="ERGIC_N"/>
    <property type="match status" value="1"/>
</dbReference>
<feature type="coiled-coil region" evidence="10">
    <location>
        <begin position="153"/>
        <end position="187"/>
    </location>
</feature>
<dbReference type="InterPro" id="IPR045888">
    <property type="entry name" value="Erv"/>
</dbReference>
<feature type="coiled-coil region" evidence="10">
    <location>
        <begin position="606"/>
        <end position="1229"/>
    </location>
</feature>
<keyword evidence="9" id="KW-0813">Transport</keyword>
<dbReference type="GO" id="GO:0030134">
    <property type="term" value="C:COPII-coated ER to Golgi transport vesicle"/>
    <property type="evidence" value="ECO:0007669"/>
    <property type="project" value="TreeGrafter"/>
</dbReference>
<feature type="coiled-coil region" evidence="10">
    <location>
        <begin position="1255"/>
        <end position="1366"/>
    </location>
</feature>
<dbReference type="PANTHER" id="PTHR10984:SF25">
    <property type="entry name" value="ENDOPLASMIC RETICULUM-GOLGI INTERMEDIATE COMPARTMENT PROTEIN 3"/>
    <property type="match status" value="1"/>
</dbReference>
<evidence type="ECO:0000256" key="9">
    <source>
        <dbReference type="RuleBase" id="RU369013"/>
    </source>
</evidence>
<feature type="compositionally biased region" description="Basic and acidic residues" evidence="11">
    <location>
        <begin position="2194"/>
        <end position="2217"/>
    </location>
</feature>
<evidence type="ECO:0000256" key="3">
    <source>
        <dbReference type="ARBA" id="ARBA00005648"/>
    </source>
</evidence>
<dbReference type="GO" id="GO:0000139">
    <property type="term" value="C:Golgi membrane"/>
    <property type="evidence" value="ECO:0007669"/>
    <property type="project" value="UniProtKB-SubCell"/>
</dbReference>